<organism evidence="7 8">
    <name type="scientific">Clostridium frigoris</name>
    <dbReference type="NCBI Taxonomy" id="205327"/>
    <lineage>
        <taxon>Bacteria</taxon>
        <taxon>Bacillati</taxon>
        <taxon>Bacillota</taxon>
        <taxon>Clostridia</taxon>
        <taxon>Eubacteriales</taxon>
        <taxon>Clostridiaceae</taxon>
        <taxon>Clostridium</taxon>
    </lineage>
</organism>
<dbReference type="RefSeq" id="WP_216145952.1">
    <property type="nucleotide sequence ID" value="NZ_JAHLDV010000004.1"/>
</dbReference>
<comment type="subunit">
    <text evidence="6">Interacts with RsgI.</text>
</comment>
<comment type="function">
    <text evidence="6">Sigma factors are initiation factors that promote the attachment of RNA polymerase to specific initiation sites and are then released.</text>
</comment>
<keyword evidence="6" id="KW-0346">Stress response</keyword>
<evidence type="ECO:0000256" key="5">
    <source>
        <dbReference type="ARBA" id="ARBA00023163"/>
    </source>
</evidence>
<keyword evidence="5 6" id="KW-0804">Transcription</keyword>
<evidence type="ECO:0000313" key="8">
    <source>
        <dbReference type="Proteomes" id="UP000776252"/>
    </source>
</evidence>
<evidence type="ECO:0000256" key="1">
    <source>
        <dbReference type="ARBA" id="ARBA00022490"/>
    </source>
</evidence>
<dbReference type="HAMAP" id="MF_02064">
    <property type="entry name" value="Sigma70_SigI"/>
    <property type="match status" value="1"/>
</dbReference>
<comment type="similarity">
    <text evidence="6">Belongs to the sigma-70 factor family. SigI subfamily.</text>
</comment>
<dbReference type="Proteomes" id="UP000776252">
    <property type="component" value="Unassembled WGS sequence"/>
</dbReference>
<evidence type="ECO:0000256" key="6">
    <source>
        <dbReference type="HAMAP-Rule" id="MF_02064"/>
    </source>
</evidence>
<feature type="short sequence motif" description="Polymerase core binding" evidence="6">
    <location>
        <begin position="66"/>
        <end position="79"/>
    </location>
</feature>
<keyword evidence="3 6" id="KW-0731">Sigma factor</keyword>
<keyword evidence="4 6" id="KW-0238">DNA-binding</keyword>
<keyword evidence="2 6" id="KW-0805">Transcription regulation</keyword>
<protein>
    <recommendedName>
        <fullName evidence="6">RNA polymerase sigma factor SigI</fullName>
    </recommendedName>
</protein>
<keyword evidence="8" id="KW-1185">Reference proteome</keyword>
<feature type="DNA-binding region" description="H-T-H motif" evidence="6">
    <location>
        <begin position="204"/>
        <end position="223"/>
    </location>
</feature>
<dbReference type="InterPro" id="IPR014244">
    <property type="entry name" value="RNA_pol_sigma-I"/>
</dbReference>
<evidence type="ECO:0000256" key="3">
    <source>
        <dbReference type="ARBA" id="ARBA00023082"/>
    </source>
</evidence>
<dbReference type="PIRSF" id="PIRSF038953">
    <property type="entry name" value="SigI"/>
    <property type="match status" value="1"/>
</dbReference>
<evidence type="ECO:0000256" key="2">
    <source>
        <dbReference type="ARBA" id="ARBA00023015"/>
    </source>
</evidence>
<keyword evidence="1 6" id="KW-0963">Cytoplasm</keyword>
<sequence>MNLKLIFHKNKNKNKNIVLGLNEEQSFNIDDLFIENRNNFIADNKGFIYSTTSNICKRHLSWENDEELSIALTSFNIACEKYNRLKGNFYGFCKIVIKNSLIDFFRKNTTCPNLMFSNNEFNVDYIDDKNSINNFEIQIENQFRVDEINLFSKELLKYKINFNSLINLSPSHKDTRNNLLNVAFLSSREESILSHLRTKRRLPTKEIIMLTTSNRKLIEKWRIYIISLILIITNPEYVYLKSYLDIKEGDIND</sequence>
<comment type="caution">
    <text evidence="7">The sequence shown here is derived from an EMBL/GenBank/DDBJ whole genome shotgun (WGS) entry which is preliminary data.</text>
</comment>
<comment type="subcellular location">
    <subcellularLocation>
        <location evidence="6">Cytoplasm</location>
    </subcellularLocation>
</comment>
<evidence type="ECO:0000313" key="7">
    <source>
        <dbReference type="EMBL" id="MBU3158742.1"/>
    </source>
</evidence>
<proteinExistence type="inferred from homology"/>
<dbReference type="EMBL" id="JAHLDV010000004">
    <property type="protein sequence ID" value="MBU3158742.1"/>
    <property type="molecule type" value="Genomic_DNA"/>
</dbReference>
<accession>A0ABS6BSB2</accession>
<reference evidence="7 8" key="1">
    <citation type="submission" date="2021-06" db="EMBL/GenBank/DDBJ databases">
        <title>Clostridia strains as spoilage organisms.</title>
        <authorList>
            <person name="Wambui J."/>
            <person name="Stephan R."/>
            <person name="Stevens M.J.A."/>
        </authorList>
    </citation>
    <scope>NUCLEOTIDE SEQUENCE [LARGE SCALE GENOMIC DNA]</scope>
    <source>
        <strain evidence="7 8">DSM 14204</strain>
    </source>
</reference>
<comment type="activity regulation">
    <text evidence="6">Negatively regulated by the anti-sigma-I factor RsgI.</text>
</comment>
<evidence type="ECO:0000256" key="4">
    <source>
        <dbReference type="ARBA" id="ARBA00023125"/>
    </source>
</evidence>
<name>A0ABS6BSB2_9CLOT</name>
<gene>
    <name evidence="6" type="primary">sigI</name>
    <name evidence="7" type="ORF">KPL37_03000</name>
</gene>